<organism evidence="3 5">
    <name type="scientific">Xanthomonas hortorum pv. vitians</name>
    <dbReference type="NCBI Taxonomy" id="83224"/>
    <lineage>
        <taxon>Bacteria</taxon>
        <taxon>Pseudomonadati</taxon>
        <taxon>Pseudomonadota</taxon>
        <taxon>Gammaproteobacteria</taxon>
        <taxon>Lysobacterales</taxon>
        <taxon>Lysobacteraceae</taxon>
        <taxon>Xanthomonas</taxon>
    </lineage>
</organism>
<dbReference type="InterPro" id="IPR036661">
    <property type="entry name" value="Luciferase-like_sf"/>
</dbReference>
<evidence type="ECO:0000313" key="5">
    <source>
        <dbReference type="Proteomes" id="UP000515406"/>
    </source>
</evidence>
<dbReference type="GeneID" id="55513983"/>
<dbReference type="Proteomes" id="UP001187425">
    <property type="component" value="Unassembled WGS sequence"/>
</dbReference>
<dbReference type="PANTHER" id="PTHR30137:SF20">
    <property type="entry name" value="N-ACETYL-S-ALKYLCYSTEINE MONOOXYGENASE"/>
    <property type="match status" value="1"/>
</dbReference>
<feature type="domain" description="Luciferase-like" evidence="2">
    <location>
        <begin position="15"/>
        <end position="295"/>
    </location>
</feature>
<dbReference type="InterPro" id="IPR011251">
    <property type="entry name" value="Luciferase-like_dom"/>
</dbReference>
<sequence length="352" mass="37487">MSYFLSILDKSYIPDGGTAAQALRDSVALAQLAEALGYHRYWFAEHHATTQLASPAPEVLAAYVLAQTARIRVGTGGVMLRHYAPYKVAELFNLLATLAPDRVDLGVGKAPGGLPASTRALADGRLGTADFARQLTDLEGFLSNTLPAEHPHASAIATPQPAQGPQRFLLGASPESAQLAAQLGWQFVYAGHFDGDHAHIERAFDAYRRGSSLQPLLAVVAFAAHTAEAATQQVGALRLYRVQLGAGQSVNLPNAEAAAEYARQVGVSDYRLEELRPSVLSGTAEYVHAQLELLHRRFGVGEFVIDAPVADAQARRTSLELLARTAPHAAARSVRGAPARTVAQPIAEHALS</sequence>
<proteinExistence type="predicted"/>
<evidence type="ECO:0000256" key="1">
    <source>
        <dbReference type="ARBA" id="ARBA00007789"/>
    </source>
</evidence>
<dbReference type="InterPro" id="IPR019949">
    <property type="entry name" value="CmoO-like"/>
</dbReference>
<reference evidence="3 5" key="1">
    <citation type="submission" date="2020-07" db="EMBL/GenBank/DDBJ databases">
        <authorList>
            <person name="Pothier F. J."/>
        </authorList>
    </citation>
    <scope>NUCLEOTIDE SEQUENCE [LARGE SCALE GENOMIC DNA]</scope>
    <source>
        <strain evidence="3 5">CFBP 498</strain>
    </source>
</reference>
<dbReference type="GO" id="GO:0016705">
    <property type="term" value="F:oxidoreductase activity, acting on paired donors, with incorporation or reduction of molecular oxygen"/>
    <property type="evidence" value="ECO:0007669"/>
    <property type="project" value="InterPro"/>
</dbReference>
<dbReference type="EMBL" id="LR828257">
    <property type="protein sequence ID" value="CAD0306847.1"/>
    <property type="molecule type" value="Genomic_DNA"/>
</dbReference>
<dbReference type="GO" id="GO:0005829">
    <property type="term" value="C:cytosol"/>
    <property type="evidence" value="ECO:0007669"/>
    <property type="project" value="TreeGrafter"/>
</dbReference>
<accession>A0A6V7BZ04</accession>
<dbReference type="Pfam" id="PF00296">
    <property type="entry name" value="Bac_luciferase"/>
    <property type="match status" value="1"/>
</dbReference>
<dbReference type="NCBIfam" id="TIGR03558">
    <property type="entry name" value="oxido_grp_1"/>
    <property type="match status" value="1"/>
</dbReference>
<keyword evidence="5" id="KW-1185">Reference proteome</keyword>
<evidence type="ECO:0000313" key="4">
    <source>
        <dbReference type="EMBL" id="MDV7250333.1"/>
    </source>
</evidence>
<keyword evidence="4" id="KW-0560">Oxidoreductase</keyword>
<dbReference type="RefSeq" id="WP_074056198.1">
    <property type="nucleotide sequence ID" value="NZ_CP128478.1"/>
</dbReference>
<gene>
    <name evidence="3" type="ORF">CFBP498_07520</name>
    <name evidence="4" type="ORF">R4K57_18375</name>
</gene>
<dbReference type="Proteomes" id="UP000515406">
    <property type="component" value="Chromosome"/>
</dbReference>
<reference evidence="4 6" key="2">
    <citation type="submission" date="2023-10" db="EMBL/GenBank/DDBJ databases">
        <title>A new tool for lettuce pathogen research.</title>
        <authorList>
            <person name="Horton K.N."/>
            <person name="Cseke L.J."/>
            <person name="Badiwe M."/>
            <person name="Tesfaye D."/>
            <person name="Klein A."/>
            <person name="Su J."/>
            <person name="Potnis N."/>
            <person name="Gassmann W."/>
        </authorList>
    </citation>
    <scope>NUCLEOTIDE SEQUENCE [LARGE SCALE GENOMIC DNA]</scope>
    <source>
        <strain evidence="4 6">JSKH1901</strain>
    </source>
</reference>
<protein>
    <submittedName>
        <fullName evidence="4">MsnO8 family LLM class oxidoreductase</fullName>
        <ecNumber evidence="4">1.-.-.-</ecNumber>
    </submittedName>
</protein>
<dbReference type="EMBL" id="LR828257">
    <property type="protein sequence ID" value="CAD0306853.1"/>
    <property type="molecule type" value="Genomic_DNA"/>
</dbReference>
<name>A0A6V7BZ04_9XANT</name>
<evidence type="ECO:0000313" key="3">
    <source>
        <dbReference type="EMBL" id="CAD0306847.1"/>
    </source>
</evidence>
<dbReference type="AlphaFoldDB" id="A0A6V7BZ04"/>
<dbReference type="Gene3D" id="3.20.20.30">
    <property type="entry name" value="Luciferase-like domain"/>
    <property type="match status" value="1"/>
</dbReference>
<evidence type="ECO:0000259" key="2">
    <source>
        <dbReference type="Pfam" id="PF00296"/>
    </source>
</evidence>
<dbReference type="PANTHER" id="PTHR30137">
    <property type="entry name" value="LUCIFERASE-LIKE MONOOXYGENASE"/>
    <property type="match status" value="1"/>
</dbReference>
<dbReference type="SUPFAM" id="SSF51679">
    <property type="entry name" value="Bacterial luciferase-like"/>
    <property type="match status" value="1"/>
</dbReference>
<dbReference type="InterPro" id="IPR050766">
    <property type="entry name" value="Bact_Lucif_Oxidored"/>
</dbReference>
<comment type="similarity">
    <text evidence="1">To bacterial alkanal monooxygenase alpha and beta chains.</text>
</comment>
<dbReference type="EC" id="1.-.-.-" evidence="4"/>
<dbReference type="EMBL" id="JAWMQI010000086">
    <property type="protein sequence ID" value="MDV7250333.1"/>
    <property type="molecule type" value="Genomic_DNA"/>
</dbReference>
<evidence type="ECO:0000313" key="6">
    <source>
        <dbReference type="Proteomes" id="UP001187425"/>
    </source>
</evidence>